<dbReference type="GO" id="GO:0005524">
    <property type="term" value="F:ATP binding"/>
    <property type="evidence" value="ECO:0007669"/>
    <property type="project" value="UniProtKB-KW"/>
</dbReference>
<dbReference type="CDD" id="cd18570">
    <property type="entry name" value="ABC_6TM_PCAT1_LagD_like"/>
    <property type="match status" value="1"/>
</dbReference>
<keyword evidence="3" id="KW-1003">Cell membrane</keyword>
<dbReference type="PROSITE" id="PS50893">
    <property type="entry name" value="ABC_TRANSPORTER_2"/>
    <property type="match status" value="1"/>
</dbReference>
<dbReference type="PROSITE" id="PS50929">
    <property type="entry name" value="ABC_TM1F"/>
    <property type="match status" value="1"/>
</dbReference>
<feature type="transmembrane region" description="Helical" evidence="10">
    <location>
        <begin position="419"/>
        <end position="436"/>
    </location>
</feature>
<keyword evidence="5" id="KW-0547">Nucleotide-binding</keyword>
<dbReference type="PROSITE" id="PS00211">
    <property type="entry name" value="ABC_TRANSPORTER_1"/>
    <property type="match status" value="1"/>
</dbReference>
<evidence type="ECO:0000256" key="8">
    <source>
        <dbReference type="ARBA" id="ARBA00022989"/>
    </source>
</evidence>
<dbReference type="InterPro" id="IPR027417">
    <property type="entry name" value="P-loop_NTPase"/>
</dbReference>
<keyword evidence="7" id="KW-0067">ATP-binding</keyword>
<evidence type="ECO:0000256" key="6">
    <source>
        <dbReference type="ARBA" id="ARBA00022801"/>
    </source>
</evidence>
<dbReference type="InterPro" id="IPR017871">
    <property type="entry name" value="ABC_transporter-like_CS"/>
</dbReference>
<sequence length="725" mass="79759">MKKTRKQHDVTDCGAACLASVAAHYRLDLPIARIRQMAGTDQKGTNLLGMMQAAERLGFTCRGVRAEEEALRTEAEFPAIAHVVVGGRLHHFVVVYRVTGKHVVVMDPASGRMEKRPWDRWRKEWTGVLLLLAPAAGFTAGHHRASTLSRFRALLQPHRATLLQALFGAVVYTVLGLSTSIYLQKITDFVLINQNTRLLNLMSLIMVGLLVVSIFIGVMKSVLVMRSGQLIDARLILGYYQHLLRLPQRFFDTMRTGEIISRIGDAVKIRAFINDVAITLLVNVFIVIFSFGLMFTYYWKLALVLLTVVPCYTLIYAITNQLNRRSERQLMERAADLESQLVESVNAVRTLKQLGLEDHANRKTETRFVRLLQTTYRSGLNGIFSGNASELVSRLFTIILLWVGSTYVIDGVISAGELLGFYALVGYFTGPAKGLIGMNKTIQNAMIAADRLFEIIDLEGEEDSSVTVDLSAEHVGDIRFRELDFSYGSRQPVFAGLNLTVPAGQVTAVVGESGSGKSTLAALLQKLYPPTGGKIFIGDTDLAYVSNRSLRARVGVVPQELTLFAGTLLENIAIGDYTPDLQRVLGICRDLGLQSFIESLPAGFATPIGEHGTNLSGGQRQRLAIARALYRDPDVLILDEATSALDSGSEEFVQQTLRTLRAAGKTIILIAHRLSTVVDADKIVVLHQGRLTQEGTHAALLAAPGIYRELWTKQFPPQVAGRLAA</sequence>
<dbReference type="AlphaFoldDB" id="A0A2G0CJH1"/>
<evidence type="ECO:0000256" key="4">
    <source>
        <dbReference type="ARBA" id="ARBA00022692"/>
    </source>
</evidence>
<dbReference type="EMBL" id="PDLO01000001">
    <property type="protein sequence ID" value="PHL00119.1"/>
    <property type="molecule type" value="Genomic_DNA"/>
</dbReference>
<dbReference type="InterPro" id="IPR036640">
    <property type="entry name" value="ABC1_TM_sf"/>
</dbReference>
<dbReference type="GO" id="GO:0008233">
    <property type="term" value="F:peptidase activity"/>
    <property type="evidence" value="ECO:0007669"/>
    <property type="project" value="InterPro"/>
</dbReference>
<dbReference type="InterPro" id="IPR039421">
    <property type="entry name" value="Type_1_exporter"/>
</dbReference>
<evidence type="ECO:0000259" key="13">
    <source>
        <dbReference type="PROSITE" id="PS50990"/>
    </source>
</evidence>
<dbReference type="PROSITE" id="PS50990">
    <property type="entry name" value="PEPTIDASE_C39"/>
    <property type="match status" value="1"/>
</dbReference>
<evidence type="ECO:0000256" key="1">
    <source>
        <dbReference type="ARBA" id="ARBA00004651"/>
    </source>
</evidence>
<protein>
    <submittedName>
        <fullName evidence="14">Peptidase C39</fullName>
    </submittedName>
</protein>
<keyword evidence="4 10" id="KW-0812">Transmembrane</keyword>
<dbReference type="Pfam" id="PF00005">
    <property type="entry name" value="ABC_tran"/>
    <property type="match status" value="1"/>
</dbReference>
<evidence type="ECO:0000256" key="2">
    <source>
        <dbReference type="ARBA" id="ARBA00022448"/>
    </source>
</evidence>
<dbReference type="PANTHER" id="PTHR43394:SF1">
    <property type="entry name" value="ATP-BINDING CASSETTE SUB-FAMILY B MEMBER 10, MITOCHONDRIAL"/>
    <property type="match status" value="1"/>
</dbReference>
<dbReference type="SMART" id="SM00382">
    <property type="entry name" value="AAA"/>
    <property type="match status" value="1"/>
</dbReference>
<feature type="domain" description="Peptidase C39" evidence="13">
    <location>
        <begin position="7"/>
        <end position="132"/>
    </location>
</feature>
<dbReference type="Gene3D" id="3.90.70.10">
    <property type="entry name" value="Cysteine proteinases"/>
    <property type="match status" value="1"/>
</dbReference>
<evidence type="ECO:0000259" key="11">
    <source>
        <dbReference type="PROSITE" id="PS50893"/>
    </source>
</evidence>
<evidence type="ECO:0000256" key="9">
    <source>
        <dbReference type="ARBA" id="ARBA00023136"/>
    </source>
</evidence>
<organism evidence="14 15">
    <name type="scientific">Neolewinella marina</name>
    <dbReference type="NCBI Taxonomy" id="438751"/>
    <lineage>
        <taxon>Bacteria</taxon>
        <taxon>Pseudomonadati</taxon>
        <taxon>Bacteroidota</taxon>
        <taxon>Saprospiria</taxon>
        <taxon>Saprospirales</taxon>
        <taxon>Lewinellaceae</taxon>
        <taxon>Neolewinella</taxon>
    </lineage>
</organism>
<keyword evidence="6" id="KW-0378">Hydrolase</keyword>
<dbReference type="SUPFAM" id="SSF90123">
    <property type="entry name" value="ABC transporter transmembrane region"/>
    <property type="match status" value="1"/>
</dbReference>
<reference evidence="14 15" key="1">
    <citation type="submission" date="2017-10" db="EMBL/GenBank/DDBJ databases">
        <title>The draft genome sequence of Lewinella marina KCTC 32374.</title>
        <authorList>
            <person name="Wang K."/>
        </authorList>
    </citation>
    <scope>NUCLEOTIDE SEQUENCE [LARGE SCALE GENOMIC DNA]</scope>
    <source>
        <strain evidence="14 15">MKG-38</strain>
    </source>
</reference>
<keyword evidence="8 10" id="KW-1133">Transmembrane helix</keyword>
<dbReference type="GO" id="GO:0005886">
    <property type="term" value="C:plasma membrane"/>
    <property type="evidence" value="ECO:0007669"/>
    <property type="project" value="UniProtKB-SubCell"/>
</dbReference>
<dbReference type="Gene3D" id="1.20.1560.10">
    <property type="entry name" value="ABC transporter type 1, transmembrane domain"/>
    <property type="match status" value="1"/>
</dbReference>
<feature type="domain" description="ABC transmembrane type-1" evidence="12">
    <location>
        <begin position="165"/>
        <end position="444"/>
    </location>
</feature>
<keyword evidence="9 10" id="KW-0472">Membrane</keyword>
<feature type="transmembrane region" description="Helical" evidence="10">
    <location>
        <begin position="160"/>
        <end position="183"/>
    </location>
</feature>
<dbReference type="InterPro" id="IPR005074">
    <property type="entry name" value="Peptidase_C39"/>
</dbReference>
<dbReference type="Pfam" id="PF00664">
    <property type="entry name" value="ABC_membrane"/>
    <property type="match status" value="1"/>
</dbReference>
<dbReference type="SUPFAM" id="SSF52540">
    <property type="entry name" value="P-loop containing nucleoside triphosphate hydrolases"/>
    <property type="match status" value="1"/>
</dbReference>
<dbReference type="Pfam" id="PF03412">
    <property type="entry name" value="Peptidase_C39"/>
    <property type="match status" value="1"/>
</dbReference>
<evidence type="ECO:0000256" key="3">
    <source>
        <dbReference type="ARBA" id="ARBA00022475"/>
    </source>
</evidence>
<dbReference type="GO" id="GO:0016887">
    <property type="term" value="F:ATP hydrolysis activity"/>
    <property type="evidence" value="ECO:0007669"/>
    <property type="project" value="InterPro"/>
</dbReference>
<dbReference type="InterPro" id="IPR003439">
    <property type="entry name" value="ABC_transporter-like_ATP-bd"/>
</dbReference>
<comment type="caution">
    <text evidence="14">The sequence shown here is derived from an EMBL/GenBank/DDBJ whole genome shotgun (WGS) entry which is preliminary data.</text>
</comment>
<dbReference type="PANTHER" id="PTHR43394">
    <property type="entry name" value="ATP-DEPENDENT PERMEASE MDL1, MITOCHONDRIAL"/>
    <property type="match status" value="1"/>
</dbReference>
<comment type="subcellular location">
    <subcellularLocation>
        <location evidence="1">Cell membrane</location>
        <topology evidence="1">Multi-pass membrane protein</topology>
    </subcellularLocation>
</comment>
<evidence type="ECO:0000313" key="15">
    <source>
        <dbReference type="Proteomes" id="UP000226437"/>
    </source>
</evidence>
<evidence type="ECO:0000256" key="7">
    <source>
        <dbReference type="ARBA" id="ARBA00022840"/>
    </source>
</evidence>
<accession>A0A2G0CJH1</accession>
<dbReference type="FunFam" id="3.40.50.300:FF:000221">
    <property type="entry name" value="Multidrug ABC transporter ATP-binding protein"/>
    <property type="match status" value="1"/>
</dbReference>
<dbReference type="InterPro" id="IPR003593">
    <property type="entry name" value="AAA+_ATPase"/>
</dbReference>
<keyword evidence="15" id="KW-1185">Reference proteome</keyword>
<name>A0A2G0CJH1_9BACT</name>
<dbReference type="GO" id="GO:0006508">
    <property type="term" value="P:proteolysis"/>
    <property type="evidence" value="ECO:0007669"/>
    <property type="project" value="InterPro"/>
</dbReference>
<dbReference type="Gene3D" id="3.40.50.300">
    <property type="entry name" value="P-loop containing nucleotide triphosphate hydrolases"/>
    <property type="match status" value="1"/>
</dbReference>
<evidence type="ECO:0000259" key="12">
    <source>
        <dbReference type="PROSITE" id="PS50929"/>
    </source>
</evidence>
<feature type="transmembrane region" description="Helical" evidence="10">
    <location>
        <begin position="395"/>
        <end position="413"/>
    </location>
</feature>
<evidence type="ECO:0000256" key="5">
    <source>
        <dbReference type="ARBA" id="ARBA00022741"/>
    </source>
</evidence>
<feature type="transmembrane region" description="Helical" evidence="10">
    <location>
        <begin position="297"/>
        <end position="318"/>
    </location>
</feature>
<proteinExistence type="predicted"/>
<dbReference type="GO" id="GO:0015421">
    <property type="term" value="F:ABC-type oligopeptide transporter activity"/>
    <property type="evidence" value="ECO:0007669"/>
    <property type="project" value="TreeGrafter"/>
</dbReference>
<dbReference type="CDD" id="cd02418">
    <property type="entry name" value="Peptidase_C39B"/>
    <property type="match status" value="1"/>
</dbReference>
<dbReference type="OrthoDB" id="9760358at2"/>
<feature type="domain" description="ABC transporter" evidence="11">
    <location>
        <begin position="478"/>
        <end position="713"/>
    </location>
</feature>
<evidence type="ECO:0000256" key="10">
    <source>
        <dbReference type="SAM" id="Phobius"/>
    </source>
</evidence>
<feature type="transmembrane region" description="Helical" evidence="10">
    <location>
        <begin position="198"/>
        <end position="219"/>
    </location>
</feature>
<dbReference type="InterPro" id="IPR011527">
    <property type="entry name" value="ABC1_TM_dom"/>
</dbReference>
<feature type="transmembrane region" description="Helical" evidence="10">
    <location>
        <begin position="271"/>
        <end position="291"/>
    </location>
</feature>
<gene>
    <name evidence="14" type="ORF">CGL56_03495</name>
</gene>
<dbReference type="Proteomes" id="UP000226437">
    <property type="component" value="Unassembled WGS sequence"/>
</dbReference>
<keyword evidence="2" id="KW-0813">Transport</keyword>
<dbReference type="RefSeq" id="WP_099105097.1">
    <property type="nucleotide sequence ID" value="NZ_JAATJF010000001.1"/>
</dbReference>
<evidence type="ECO:0000313" key="14">
    <source>
        <dbReference type="EMBL" id="PHL00119.1"/>
    </source>
</evidence>